<evidence type="ECO:0000259" key="2">
    <source>
        <dbReference type="Pfam" id="PF00266"/>
    </source>
</evidence>
<keyword evidence="3" id="KW-0413">Isomerase</keyword>
<keyword evidence="1" id="KW-0663">Pyridoxal phosphate</keyword>
<evidence type="ECO:0000313" key="4">
    <source>
        <dbReference type="Proteomes" id="UP000008461"/>
    </source>
</evidence>
<protein>
    <submittedName>
        <fullName evidence="3">Isopenicillin-N epimerase</fullName>
        <ecNumber evidence="3">5.1.1.17</ecNumber>
    </submittedName>
</protein>
<evidence type="ECO:0000313" key="3">
    <source>
        <dbReference type="EMBL" id="AEE54125.1"/>
    </source>
</evidence>
<dbReference type="InterPro" id="IPR015424">
    <property type="entry name" value="PyrdxlP-dep_Trfase"/>
</dbReference>
<dbReference type="eggNOG" id="COG0520">
    <property type="taxonomic scope" value="Bacteria"/>
</dbReference>
<dbReference type="PROSITE" id="PS51318">
    <property type="entry name" value="TAT"/>
    <property type="match status" value="1"/>
</dbReference>
<reference evidence="3 4" key="1">
    <citation type="journal article" date="2011" name="Stand. Genomic Sci.">
        <title>Complete genome sequence of Haliscomenobacter hydrossis type strain (O).</title>
        <authorList>
            <consortium name="US DOE Joint Genome Institute (JGI-PGF)"/>
            <person name="Daligault H."/>
            <person name="Lapidus A."/>
            <person name="Zeytun A."/>
            <person name="Nolan M."/>
            <person name="Lucas S."/>
            <person name="Del Rio T.G."/>
            <person name="Tice H."/>
            <person name="Cheng J.F."/>
            <person name="Tapia R."/>
            <person name="Han C."/>
            <person name="Goodwin L."/>
            <person name="Pitluck S."/>
            <person name="Liolios K."/>
            <person name="Pagani I."/>
            <person name="Ivanova N."/>
            <person name="Huntemann M."/>
            <person name="Mavromatis K."/>
            <person name="Mikhailova N."/>
            <person name="Pati A."/>
            <person name="Chen A."/>
            <person name="Palaniappan K."/>
            <person name="Land M."/>
            <person name="Hauser L."/>
            <person name="Brambilla E.M."/>
            <person name="Rohde M."/>
            <person name="Verbarg S."/>
            <person name="Goker M."/>
            <person name="Bristow J."/>
            <person name="Eisen J.A."/>
            <person name="Markowitz V."/>
            <person name="Hugenholtz P."/>
            <person name="Kyrpides N.C."/>
            <person name="Klenk H.P."/>
            <person name="Woyke T."/>
        </authorList>
    </citation>
    <scope>NUCLEOTIDE SEQUENCE [LARGE SCALE GENOMIC DNA]</scope>
    <source>
        <strain evidence="4">ATCC 27775 / DSM 1100 / LMG 10767 / O</strain>
    </source>
</reference>
<gene>
    <name evidence="3" type="ordered locus">Halhy_6306</name>
</gene>
<dbReference type="KEGG" id="hhy:Halhy_6306"/>
<dbReference type="SUPFAM" id="SSF53383">
    <property type="entry name" value="PLP-dependent transferases"/>
    <property type="match status" value="1"/>
</dbReference>
<dbReference type="InterPro" id="IPR015421">
    <property type="entry name" value="PyrdxlP-dep_Trfase_major"/>
</dbReference>
<name>F4L7E5_HALH1</name>
<dbReference type="InterPro" id="IPR015422">
    <property type="entry name" value="PyrdxlP-dep_Trfase_small"/>
</dbReference>
<dbReference type="Gene3D" id="3.90.1150.10">
    <property type="entry name" value="Aspartate Aminotransferase, domain 1"/>
    <property type="match status" value="1"/>
</dbReference>
<sequence length="430" mass="48930">MSTRRNFLQKFSALAALSATPPFLDSAQGKTFLRSIDRVGGLSLEESIQDETFWYQVRQAYTVSSSLINLNNGGVCPQPKVVQEAVERYNRLSNETPSYYMWRVLDEGREPLRRRLADLAGCSAEEVAINRNSSEALETVIFGLRLQAGDEVVLTKQDYPNMINAWKQREKRDGIVLKWINLEFPSEDKNYIVKTFAEAFTAKTKVVHVTHLINWIGQILPVKEIAQEAHKRGIEVLVDGAHTFAHFQYSIPDLGCDYYGTSLHKWLCAPFGSGMLYVRKDKIKNLYPLLAAPDAESEDIRKFENLGTRSFAIEQGINQAIDFHEMIGGERKEKRLHYLKNYWAEKVNKLPKVQVKTSLKPEFGCAIGMLAIDGKKPGEVADFFYRNFKIHSVAIEWENIKGVRLTPNVYTTTRELDTLVTAIQQLSKQA</sequence>
<dbReference type="HOGENOM" id="CLU_003433_3_3_10"/>
<dbReference type="RefSeq" id="WP_013768646.1">
    <property type="nucleotide sequence ID" value="NC_015510.1"/>
</dbReference>
<dbReference type="PANTHER" id="PTHR43092:SF6">
    <property type="entry name" value="BLR1280 PROTEIN"/>
    <property type="match status" value="1"/>
</dbReference>
<organism evidence="3 4">
    <name type="scientific">Haliscomenobacter hydrossis (strain ATCC 27775 / DSM 1100 / LMG 10767 / O)</name>
    <dbReference type="NCBI Taxonomy" id="760192"/>
    <lineage>
        <taxon>Bacteria</taxon>
        <taxon>Pseudomonadati</taxon>
        <taxon>Bacteroidota</taxon>
        <taxon>Saprospiria</taxon>
        <taxon>Saprospirales</taxon>
        <taxon>Haliscomenobacteraceae</taxon>
        <taxon>Haliscomenobacter</taxon>
    </lineage>
</organism>
<dbReference type="InterPro" id="IPR006311">
    <property type="entry name" value="TAT_signal"/>
</dbReference>
<dbReference type="PANTHER" id="PTHR43092">
    <property type="entry name" value="L-CYSTEINE DESULFHYDRASE"/>
    <property type="match status" value="1"/>
</dbReference>
<dbReference type="Proteomes" id="UP000008461">
    <property type="component" value="Chromosome"/>
</dbReference>
<dbReference type="InterPro" id="IPR000192">
    <property type="entry name" value="Aminotrans_V_dom"/>
</dbReference>
<dbReference type="Gene3D" id="3.40.640.10">
    <property type="entry name" value="Type I PLP-dependent aspartate aminotransferase-like (Major domain)"/>
    <property type="match status" value="1"/>
</dbReference>
<accession>F4L7E5</accession>
<feature type="domain" description="Aminotransferase class V" evidence="2">
    <location>
        <begin position="77"/>
        <end position="357"/>
    </location>
</feature>
<dbReference type="EC" id="5.1.1.17" evidence="3"/>
<dbReference type="STRING" id="760192.Halhy_6306"/>
<dbReference type="AlphaFoldDB" id="F4L7E5"/>
<proteinExistence type="predicted"/>
<reference key="2">
    <citation type="submission" date="2011-04" db="EMBL/GenBank/DDBJ databases">
        <title>Complete sequence of chromosome of Haliscomenobacter hydrossis DSM 1100.</title>
        <authorList>
            <consortium name="US DOE Joint Genome Institute (JGI-PGF)"/>
            <person name="Lucas S."/>
            <person name="Han J."/>
            <person name="Lapidus A."/>
            <person name="Bruce D."/>
            <person name="Goodwin L."/>
            <person name="Pitluck S."/>
            <person name="Peters L."/>
            <person name="Kyrpides N."/>
            <person name="Mavromatis K."/>
            <person name="Ivanova N."/>
            <person name="Ovchinnikova G."/>
            <person name="Pagani I."/>
            <person name="Daligault H."/>
            <person name="Detter J.C."/>
            <person name="Han C."/>
            <person name="Land M."/>
            <person name="Hauser L."/>
            <person name="Markowitz V."/>
            <person name="Cheng J.-F."/>
            <person name="Hugenholtz P."/>
            <person name="Woyke T."/>
            <person name="Wu D."/>
            <person name="Verbarg S."/>
            <person name="Frueling A."/>
            <person name="Brambilla E."/>
            <person name="Klenk H.-P."/>
            <person name="Eisen J.A."/>
        </authorList>
    </citation>
    <scope>NUCLEOTIDE SEQUENCE</scope>
    <source>
        <strain>DSM 1100</strain>
    </source>
</reference>
<dbReference type="EMBL" id="CP002691">
    <property type="protein sequence ID" value="AEE54125.1"/>
    <property type="molecule type" value="Genomic_DNA"/>
</dbReference>
<evidence type="ECO:0000256" key="1">
    <source>
        <dbReference type="ARBA" id="ARBA00022898"/>
    </source>
</evidence>
<dbReference type="GO" id="GO:0045439">
    <property type="term" value="F:isopenicillin-N epimerase activity"/>
    <property type="evidence" value="ECO:0007669"/>
    <property type="project" value="UniProtKB-EC"/>
</dbReference>
<dbReference type="Pfam" id="PF00266">
    <property type="entry name" value="Aminotran_5"/>
    <property type="match status" value="1"/>
</dbReference>
<keyword evidence="4" id="KW-1185">Reference proteome</keyword>
<dbReference type="OrthoDB" id="9804366at2"/>